<feature type="compositionally biased region" description="Pro residues" evidence="1">
    <location>
        <begin position="15"/>
        <end position="25"/>
    </location>
</feature>
<gene>
    <name evidence="2" type="ORF">LSALG_LOCUS40090</name>
</gene>
<dbReference type="EMBL" id="OX465085">
    <property type="protein sequence ID" value="CAI9301545.1"/>
    <property type="molecule type" value="Genomic_DNA"/>
</dbReference>
<dbReference type="AlphaFoldDB" id="A0AA35ZZ39"/>
<dbReference type="GO" id="GO:0005886">
    <property type="term" value="C:plasma membrane"/>
    <property type="evidence" value="ECO:0007669"/>
    <property type="project" value="TreeGrafter"/>
</dbReference>
<feature type="region of interest" description="Disordered" evidence="1">
    <location>
        <begin position="198"/>
        <end position="218"/>
    </location>
</feature>
<reference evidence="2" key="1">
    <citation type="submission" date="2023-04" db="EMBL/GenBank/DDBJ databases">
        <authorList>
            <person name="Vijverberg K."/>
            <person name="Xiong W."/>
            <person name="Schranz E."/>
        </authorList>
    </citation>
    <scope>NUCLEOTIDE SEQUENCE</scope>
</reference>
<sequence length="671" mass="74949">MQFTVRWEKFSKTTPSPPPPPPPVMNPTTDQPPQALPLQPPRSSFSCDRHPDENFTGFCPSCLCERLTTLDQSANAAAASSSSRRNSTSSSTAAAAIKSIFRGPSSSEANKNKTTAAGAQISRNSFFPELRRTKSFSASKNDGLGISACVYEPQRKSCDVRGRNTLSSLFSIHDDNKPRLSYSQQNLGNNGIVLETNREDEEEEHEEDQVHNEDEDEVNGDEIRVTEELEVMVNNIVEEPDAIEEKEEVTVDVLKPMKDHIDLDSQSKKHSLSNLWSAASVLSKKWHKWRRKQKKSAAGVNGVNLSSALPAKKPISRQYRETQSEIADYGFGRRSCDTDPRFSLDAGRISFDDPRYSFDEPRASWDGYLIGRTFPRLPPMVEDVPVVHVPRCDTQIPVEHPPMADDNIPGGSIQTREYYLDSSSKRRKSLDRSNSIRKMAAAVVAELDEPKVTPVVSNAKVSPTTIDYNPATIPKFEPPRVSNSNSLRDDFSETFELRIPIGEEKKETKKPRRWRWKLWGFIHRRNKDDDEDRCSTVSGVGRSYSESWQDPRREVNSNNNINEVNNGGINRTDFRSHSSVSWRSSSMRKSNFNMIGNEQGIGIGIGNGNGNGGLERNRSARYSPNHIENGLLRFYLAPLSGSRRGGIGIATGKSRPSSGSHSIARSMLGLY</sequence>
<evidence type="ECO:0000256" key="1">
    <source>
        <dbReference type="SAM" id="MobiDB-lite"/>
    </source>
</evidence>
<feature type="region of interest" description="Disordered" evidence="1">
    <location>
        <begin position="530"/>
        <end position="577"/>
    </location>
</feature>
<accession>A0AA35ZZ39</accession>
<organism evidence="2 3">
    <name type="scientific">Lactuca saligna</name>
    <name type="common">Willowleaf lettuce</name>
    <dbReference type="NCBI Taxonomy" id="75948"/>
    <lineage>
        <taxon>Eukaryota</taxon>
        <taxon>Viridiplantae</taxon>
        <taxon>Streptophyta</taxon>
        <taxon>Embryophyta</taxon>
        <taxon>Tracheophyta</taxon>
        <taxon>Spermatophyta</taxon>
        <taxon>Magnoliopsida</taxon>
        <taxon>eudicotyledons</taxon>
        <taxon>Gunneridae</taxon>
        <taxon>Pentapetalae</taxon>
        <taxon>asterids</taxon>
        <taxon>campanulids</taxon>
        <taxon>Asterales</taxon>
        <taxon>Asteraceae</taxon>
        <taxon>Cichorioideae</taxon>
        <taxon>Cichorieae</taxon>
        <taxon>Lactucinae</taxon>
        <taxon>Lactuca</taxon>
    </lineage>
</organism>
<dbReference type="PANTHER" id="PTHR31659">
    <property type="entry name" value="PROTEIN: UPF0503-LIKE PROTEIN, PUTATIVE (DUF740)-RELATED"/>
    <property type="match status" value="1"/>
</dbReference>
<feature type="compositionally biased region" description="Basic and acidic residues" evidence="1">
    <location>
        <begin position="1"/>
        <end position="11"/>
    </location>
</feature>
<name>A0AA35ZZ39_LACSI</name>
<dbReference type="InterPro" id="IPR008004">
    <property type="entry name" value="OCTOPUS-like"/>
</dbReference>
<protein>
    <submittedName>
        <fullName evidence="2">Uncharacterized protein</fullName>
    </submittedName>
</protein>
<feature type="compositionally biased region" description="Low complexity" evidence="1">
    <location>
        <begin position="556"/>
        <end position="570"/>
    </location>
</feature>
<dbReference type="PANTHER" id="PTHR31659:SF9">
    <property type="entry name" value="PROTEIN: UPF0503-LIKE PROTEIN, PUTATIVE (DUF740)-RELATED"/>
    <property type="match status" value="1"/>
</dbReference>
<evidence type="ECO:0000313" key="3">
    <source>
        <dbReference type="Proteomes" id="UP001177003"/>
    </source>
</evidence>
<dbReference type="Proteomes" id="UP001177003">
    <property type="component" value="Chromosome 9"/>
</dbReference>
<keyword evidence="3" id="KW-1185">Reference proteome</keyword>
<feature type="region of interest" description="Disordered" evidence="1">
    <location>
        <begin position="1"/>
        <end position="50"/>
    </location>
</feature>
<evidence type="ECO:0000313" key="2">
    <source>
        <dbReference type="EMBL" id="CAI9301545.1"/>
    </source>
</evidence>
<dbReference type="Pfam" id="PF05340">
    <property type="entry name" value="DUF740"/>
    <property type="match status" value="1"/>
</dbReference>
<proteinExistence type="predicted"/>